<dbReference type="GO" id="GO:0004525">
    <property type="term" value="F:ribonuclease III activity"/>
    <property type="evidence" value="ECO:0007669"/>
    <property type="project" value="InterPro"/>
</dbReference>
<name>A0A4R6Q7X9_9FIRM</name>
<feature type="domain" description="RNase III" evidence="7">
    <location>
        <begin position="13"/>
        <end position="111"/>
    </location>
</feature>
<keyword evidence="6" id="KW-0460">Magnesium</keyword>
<feature type="active site" evidence="6">
    <location>
        <position position="19"/>
    </location>
</feature>
<keyword evidence="6" id="KW-0699">rRNA-binding</keyword>
<comment type="function">
    <text evidence="6">Involved in correct processing of both the 5' and 3' ends of 23S rRNA precursor. Processes 30S rRNA precursor transcript even in absence of ribonuclease 3 (Rnc); Rnc processes 30S rRNA into smaller rRNA precursors.</text>
</comment>
<evidence type="ECO:0000313" key="9">
    <source>
        <dbReference type="Proteomes" id="UP000295500"/>
    </source>
</evidence>
<protein>
    <recommendedName>
        <fullName evidence="6">Mini-ribonuclease 3</fullName>
        <shortName evidence="6">Mini-3</shortName>
        <shortName evidence="6">Mini-RNase 3</shortName>
        <ecNumber evidence="6">3.1.26.-</ecNumber>
    </recommendedName>
    <alternativeName>
        <fullName evidence="6">Mini-RNase III</fullName>
        <shortName evidence="6">Mini-III</shortName>
    </alternativeName>
</protein>
<keyword evidence="1 6" id="KW-0690">Ribosome biogenesis</keyword>
<comment type="caution">
    <text evidence="8">The sequence shown here is derived from an EMBL/GenBank/DDBJ whole genome shotgun (WGS) entry which is preliminary data.</text>
</comment>
<keyword evidence="6" id="KW-0963">Cytoplasm</keyword>
<dbReference type="HAMAP" id="MF_01468">
    <property type="entry name" value="RNase_Mini_III"/>
    <property type="match status" value="1"/>
</dbReference>
<evidence type="ECO:0000256" key="1">
    <source>
        <dbReference type="ARBA" id="ARBA00022517"/>
    </source>
</evidence>
<dbReference type="GO" id="GO:0019843">
    <property type="term" value="F:rRNA binding"/>
    <property type="evidence" value="ECO:0007669"/>
    <property type="project" value="UniProtKB-UniRule"/>
</dbReference>
<comment type="subcellular location">
    <subcellularLocation>
        <location evidence="6">Cytoplasm</location>
    </subcellularLocation>
</comment>
<proteinExistence type="inferred from homology"/>
<comment type="subunit">
    <text evidence="6">Homodimer.</text>
</comment>
<evidence type="ECO:0000256" key="6">
    <source>
        <dbReference type="HAMAP-Rule" id="MF_01468"/>
    </source>
</evidence>
<dbReference type="GO" id="GO:0006364">
    <property type="term" value="P:rRNA processing"/>
    <property type="evidence" value="ECO:0007669"/>
    <property type="project" value="UniProtKB-UniRule"/>
</dbReference>
<comment type="cofactor">
    <cofactor evidence="6">
        <name>Mg(2+)</name>
        <dbReference type="ChEBI" id="CHEBI:18420"/>
    </cofactor>
</comment>
<gene>
    <name evidence="6" type="primary">mrnC</name>
    <name evidence="8" type="ORF">EV211_11032</name>
</gene>
<dbReference type="EMBL" id="SNXO01000010">
    <property type="protein sequence ID" value="TDP57733.1"/>
    <property type="molecule type" value="Genomic_DNA"/>
</dbReference>
<dbReference type="AlphaFoldDB" id="A0A4R6Q7X9"/>
<sequence length="133" mass="14764">MIEVNSKASNTTALAYIGDAVYEVYVRKYVMGKGMVRVDKMNSLAISYVCADGQAKAARELMKGFLTEEEVSLLKRGRNHTNTNKPRGSTPIAYKLATGFEALVGFLYLHGDTQRLDQVVAEAMKIIEEESHE</sequence>
<accession>A0A4R6Q7X9</accession>
<dbReference type="InterPro" id="IPR036389">
    <property type="entry name" value="RNase_III_sf"/>
</dbReference>
<dbReference type="GO" id="GO:0005737">
    <property type="term" value="C:cytoplasm"/>
    <property type="evidence" value="ECO:0007669"/>
    <property type="project" value="UniProtKB-SubCell"/>
</dbReference>
<evidence type="ECO:0000313" key="8">
    <source>
        <dbReference type="EMBL" id="TDP57733.1"/>
    </source>
</evidence>
<evidence type="ECO:0000256" key="4">
    <source>
        <dbReference type="ARBA" id="ARBA00022759"/>
    </source>
</evidence>
<dbReference type="SUPFAM" id="SSF69065">
    <property type="entry name" value="RNase III domain-like"/>
    <property type="match status" value="1"/>
</dbReference>
<dbReference type="PANTHER" id="PTHR34276:SF1">
    <property type="entry name" value="MINI-RIBONUCLEASE 3"/>
    <property type="match status" value="1"/>
</dbReference>
<evidence type="ECO:0000259" key="7">
    <source>
        <dbReference type="Pfam" id="PF00636"/>
    </source>
</evidence>
<keyword evidence="3 6" id="KW-0540">Nuclease</keyword>
<dbReference type="PIRSF" id="PIRSF005520">
    <property type="entry name" value="UCP005520"/>
    <property type="match status" value="1"/>
</dbReference>
<evidence type="ECO:0000256" key="5">
    <source>
        <dbReference type="ARBA" id="ARBA00022801"/>
    </source>
</evidence>
<dbReference type="Pfam" id="PF00636">
    <property type="entry name" value="Ribonuclease_3"/>
    <property type="match status" value="1"/>
</dbReference>
<keyword evidence="5 6" id="KW-0378">Hydrolase</keyword>
<dbReference type="InterPro" id="IPR000999">
    <property type="entry name" value="RNase_III_dom"/>
</dbReference>
<keyword evidence="4 6" id="KW-0255">Endonuclease</keyword>
<organism evidence="8 9">
    <name type="scientific">Aminicella lysinilytica</name>
    <dbReference type="NCBI Taxonomy" id="433323"/>
    <lineage>
        <taxon>Bacteria</taxon>
        <taxon>Bacillati</taxon>
        <taxon>Bacillota</taxon>
        <taxon>Clostridia</taxon>
        <taxon>Peptostreptococcales</taxon>
        <taxon>Anaerovoracaceae</taxon>
        <taxon>Aminicella</taxon>
    </lineage>
</organism>
<evidence type="ECO:0000256" key="2">
    <source>
        <dbReference type="ARBA" id="ARBA00022552"/>
    </source>
</evidence>
<comment type="similarity">
    <text evidence="6">Belongs to the MrnC RNase family.</text>
</comment>
<reference evidence="8 9" key="1">
    <citation type="submission" date="2019-03" db="EMBL/GenBank/DDBJ databases">
        <title>Genomic Encyclopedia of Type Strains, Phase IV (KMG-IV): sequencing the most valuable type-strain genomes for metagenomic binning, comparative biology and taxonomic classification.</title>
        <authorList>
            <person name="Goeker M."/>
        </authorList>
    </citation>
    <scope>NUCLEOTIDE SEQUENCE [LARGE SCALE GENOMIC DNA]</scope>
    <source>
        <strain evidence="8 9">DSM 28287</strain>
    </source>
</reference>
<keyword evidence="6" id="KW-0694">RNA-binding</keyword>
<evidence type="ECO:0000256" key="3">
    <source>
        <dbReference type="ARBA" id="ARBA00022722"/>
    </source>
</evidence>
<dbReference type="EC" id="3.1.26.-" evidence="6"/>
<keyword evidence="2 6" id="KW-0698">rRNA processing</keyword>
<dbReference type="Proteomes" id="UP000295500">
    <property type="component" value="Unassembled WGS sequence"/>
</dbReference>
<dbReference type="PANTHER" id="PTHR34276">
    <property type="entry name" value="MINI-RIBONUCLEASE 3"/>
    <property type="match status" value="1"/>
</dbReference>
<dbReference type="InterPro" id="IPR008226">
    <property type="entry name" value="Mini3_fam"/>
</dbReference>
<keyword evidence="9" id="KW-1185">Reference proteome</keyword>
<dbReference type="OrthoDB" id="46571at2"/>
<dbReference type="RefSeq" id="WP_133528132.1">
    <property type="nucleotide sequence ID" value="NZ_SNXO01000010.1"/>
</dbReference>
<dbReference type="Gene3D" id="1.10.1520.10">
    <property type="entry name" value="Ribonuclease III domain"/>
    <property type="match status" value="1"/>
</dbReference>